<keyword evidence="2" id="KW-1185">Reference proteome</keyword>
<name>A0AAV1B6P6_VICFA</name>
<accession>A0AAV1B6P6</accession>
<protein>
    <submittedName>
        <fullName evidence="1">Uncharacterized protein</fullName>
    </submittedName>
</protein>
<dbReference type="Gene3D" id="3.80.10.10">
    <property type="entry name" value="Ribonuclease Inhibitor"/>
    <property type="match status" value="1"/>
</dbReference>
<dbReference type="PANTHER" id="PTHR38926:SF2">
    <property type="entry name" value="F-BOX_LRR-REPEAT PROTEIN 21-RELATED"/>
    <property type="match status" value="1"/>
</dbReference>
<dbReference type="AlphaFoldDB" id="A0AAV1B6P6"/>
<organism evidence="1 2">
    <name type="scientific">Vicia faba</name>
    <name type="common">Broad bean</name>
    <name type="synonym">Faba vulgaris</name>
    <dbReference type="NCBI Taxonomy" id="3906"/>
    <lineage>
        <taxon>Eukaryota</taxon>
        <taxon>Viridiplantae</taxon>
        <taxon>Streptophyta</taxon>
        <taxon>Embryophyta</taxon>
        <taxon>Tracheophyta</taxon>
        <taxon>Spermatophyta</taxon>
        <taxon>Magnoliopsida</taxon>
        <taxon>eudicotyledons</taxon>
        <taxon>Gunneridae</taxon>
        <taxon>Pentapetalae</taxon>
        <taxon>rosids</taxon>
        <taxon>fabids</taxon>
        <taxon>Fabales</taxon>
        <taxon>Fabaceae</taxon>
        <taxon>Papilionoideae</taxon>
        <taxon>50 kb inversion clade</taxon>
        <taxon>NPAAA clade</taxon>
        <taxon>Hologalegina</taxon>
        <taxon>IRL clade</taxon>
        <taxon>Fabeae</taxon>
        <taxon>Vicia</taxon>
    </lineage>
</organism>
<proteinExistence type="predicted"/>
<gene>
    <name evidence="1" type="ORF">VFH_VI103480</name>
</gene>
<reference evidence="1 2" key="1">
    <citation type="submission" date="2023-01" db="EMBL/GenBank/DDBJ databases">
        <authorList>
            <person name="Kreplak J."/>
        </authorList>
    </citation>
    <scope>NUCLEOTIDE SEQUENCE [LARGE SCALE GENOMIC DNA]</scope>
</reference>
<sequence>MLPSKLIECFGTNNILECIANNRNPIHSMRLVDCLNISDKGFSKAVRKLPRLEMVDISLTRLYEDFIEVLARSFPLLKSLTYYIGWLLEYRESNAIAFVIAKIVSGLCDLDIGGH</sequence>
<dbReference type="EMBL" id="OX451741">
    <property type="protein sequence ID" value="CAI8618021.1"/>
    <property type="molecule type" value="Genomic_DNA"/>
</dbReference>
<evidence type="ECO:0000313" key="2">
    <source>
        <dbReference type="Proteomes" id="UP001157006"/>
    </source>
</evidence>
<dbReference type="Proteomes" id="UP001157006">
    <property type="component" value="Chromosome 6"/>
</dbReference>
<dbReference type="SUPFAM" id="SSF52047">
    <property type="entry name" value="RNI-like"/>
    <property type="match status" value="1"/>
</dbReference>
<evidence type="ECO:0000313" key="1">
    <source>
        <dbReference type="EMBL" id="CAI8618021.1"/>
    </source>
</evidence>
<dbReference type="InterPro" id="IPR032675">
    <property type="entry name" value="LRR_dom_sf"/>
</dbReference>
<dbReference type="PANTHER" id="PTHR38926">
    <property type="entry name" value="F-BOX DOMAIN CONTAINING PROTEIN, EXPRESSED"/>
    <property type="match status" value="1"/>
</dbReference>